<keyword evidence="2" id="KW-0812">Transmembrane</keyword>
<sequence>MAAITSAQVSRPSRPTNAEECRLDTDKPQKHRTCEGNQQDLSNEILVLARSLRSAPPVNAETGSQASTKKPRFGDLSRYAISNEDEDRLWEIEAARLIDSLKATQDIFSPGPSSTLPAAIDDVGFACLEGLADQILCALSICGLDDNAVLETHRSTASSPNGTIVGRSYKKLESRLGTGPETHRVNQARGIHFSREPAKPIWSGGVPQKDPLPIIALDDAYAMTYYLLVDYITATLARLLSAGFTRHQIYWLSIIVNVLAKLSTKLKVLSHDLRTFSIKVVETYANLRMCRDLHKFSAADNTSDIDLDMEMVNTDQVVDSGDTYLADYISDMGVVSNWLFRLTWHILTDLNTRNTRGRGTDEFEISATVFSAGSRGLSTLIYQNRPGHISGSSSSVAVGMYHRAFEIMMDTAMSLRKNSAQGFQMARVSYSTLSIGNGKSFPDQTFKITSMAHLISTMVVFSCMDPTLTEDITTVCNTIRASTVLPIVDSKVDGYASFASLRNTPAETNRPPLPDSRPLSESFILHSGNRRLSNPTDLENASWSWSFNTVTQKELHTSESMRRRISASAREWAVEEQAISVSCLRYTISVMIGCGILVLGGLMAGFFVGSRIDGVDPFNITMFAWIIAAFIIVVCKSLRVAEWTWRDFLKGRVTCRSVRELASVTNLDEQGIIMHLLSSEHASPLKLRGPYNSAFANSRSEGLSVDVKPKVSTLFVSGMIILEVLKESGSALISLDLRPQITTNDEEIDDAMSRQRIVHRQDTACLVLACTDPPQEGKRRRILHSDGTDLAGRR</sequence>
<feature type="transmembrane region" description="Helical" evidence="2">
    <location>
        <begin position="586"/>
        <end position="608"/>
    </location>
</feature>
<dbReference type="EMBL" id="JAOQBH010000011">
    <property type="protein sequence ID" value="KAJ4129127.1"/>
    <property type="molecule type" value="Genomic_DNA"/>
</dbReference>
<reference evidence="3" key="1">
    <citation type="submission" date="2022-09" db="EMBL/GenBank/DDBJ databases">
        <title>Fusarium specimens isolated from Avocado Roots.</title>
        <authorList>
            <person name="Stajich J."/>
            <person name="Roper C."/>
            <person name="Heimlech-Rivalta G."/>
        </authorList>
    </citation>
    <scope>NUCLEOTIDE SEQUENCE</scope>
    <source>
        <strain evidence="3">CF00095</strain>
    </source>
</reference>
<feature type="transmembrane region" description="Helical" evidence="2">
    <location>
        <begin position="620"/>
        <end position="639"/>
    </location>
</feature>
<comment type="caution">
    <text evidence="3">The sequence shown here is derived from an EMBL/GenBank/DDBJ whole genome shotgun (WGS) entry which is preliminary data.</text>
</comment>
<keyword evidence="4" id="KW-1185">Reference proteome</keyword>
<proteinExistence type="predicted"/>
<accession>A0ABQ8R841</accession>
<evidence type="ECO:0000256" key="1">
    <source>
        <dbReference type="SAM" id="MobiDB-lite"/>
    </source>
</evidence>
<keyword evidence="2" id="KW-1133">Transmembrane helix</keyword>
<evidence type="ECO:0000313" key="4">
    <source>
        <dbReference type="Proteomes" id="UP001152024"/>
    </source>
</evidence>
<feature type="compositionally biased region" description="Polar residues" evidence="1">
    <location>
        <begin position="1"/>
        <end position="16"/>
    </location>
</feature>
<feature type="compositionally biased region" description="Basic and acidic residues" evidence="1">
    <location>
        <begin position="17"/>
        <end position="34"/>
    </location>
</feature>
<gene>
    <name evidence="3" type="ORF">NW768_007660</name>
</gene>
<feature type="region of interest" description="Disordered" evidence="1">
    <location>
        <begin position="1"/>
        <end position="38"/>
    </location>
</feature>
<dbReference type="Proteomes" id="UP001152024">
    <property type="component" value="Unassembled WGS sequence"/>
</dbReference>
<protein>
    <submittedName>
        <fullName evidence="3">Uncharacterized protein</fullName>
    </submittedName>
</protein>
<evidence type="ECO:0000256" key="2">
    <source>
        <dbReference type="SAM" id="Phobius"/>
    </source>
</evidence>
<evidence type="ECO:0000313" key="3">
    <source>
        <dbReference type="EMBL" id="KAJ4129127.1"/>
    </source>
</evidence>
<keyword evidence="2" id="KW-0472">Membrane</keyword>
<name>A0ABQ8R841_FUSEQ</name>
<organism evidence="3 4">
    <name type="scientific">Fusarium equiseti</name>
    <name type="common">Fusarium scirpi</name>
    <dbReference type="NCBI Taxonomy" id="61235"/>
    <lineage>
        <taxon>Eukaryota</taxon>
        <taxon>Fungi</taxon>
        <taxon>Dikarya</taxon>
        <taxon>Ascomycota</taxon>
        <taxon>Pezizomycotina</taxon>
        <taxon>Sordariomycetes</taxon>
        <taxon>Hypocreomycetidae</taxon>
        <taxon>Hypocreales</taxon>
        <taxon>Nectriaceae</taxon>
        <taxon>Fusarium</taxon>
        <taxon>Fusarium incarnatum-equiseti species complex</taxon>
    </lineage>
</organism>